<dbReference type="AlphaFoldDB" id="A0A5B8RAA8"/>
<evidence type="ECO:0000313" key="1">
    <source>
        <dbReference type="EMBL" id="QEA06139.1"/>
    </source>
</evidence>
<gene>
    <name evidence="1" type="ORF">KBTEX_02469</name>
</gene>
<dbReference type="EMBL" id="MN079126">
    <property type="protein sequence ID" value="QEA06139.1"/>
    <property type="molecule type" value="Genomic_DNA"/>
</dbReference>
<name>A0A5B8RAA8_9ZZZZ</name>
<reference evidence="1" key="1">
    <citation type="submission" date="2019-06" db="EMBL/GenBank/DDBJ databases">
        <authorList>
            <person name="Murdoch R.W."/>
            <person name="Fathepure B."/>
        </authorList>
    </citation>
    <scope>NUCLEOTIDE SEQUENCE</scope>
</reference>
<accession>A0A5B8RAA8</accession>
<proteinExistence type="predicted"/>
<sequence length="70" mass="8076">MTATIETWWTKRRVHGPAVPVQVAKVPGGPRSTGEIVSTARGEELVLLSERRVRHPDPGCRYFEFRYRQR</sequence>
<protein>
    <submittedName>
        <fullName evidence="1">Uncharacterized protein</fullName>
    </submittedName>
</protein>
<organism evidence="1">
    <name type="scientific">uncultured organism</name>
    <dbReference type="NCBI Taxonomy" id="155900"/>
    <lineage>
        <taxon>unclassified sequences</taxon>
        <taxon>environmental samples</taxon>
    </lineage>
</organism>